<evidence type="ECO:0000256" key="7">
    <source>
        <dbReference type="ARBA" id="ARBA00023004"/>
    </source>
</evidence>
<proteinExistence type="inferred from homology"/>
<dbReference type="InterPro" id="IPR001128">
    <property type="entry name" value="Cyt_P450"/>
</dbReference>
<evidence type="ECO:0000256" key="5">
    <source>
        <dbReference type="ARBA" id="ARBA00022723"/>
    </source>
</evidence>
<keyword evidence="7 9" id="KW-0408">Iron</keyword>
<dbReference type="SUPFAM" id="SSF48264">
    <property type="entry name" value="Cytochrome P450"/>
    <property type="match status" value="1"/>
</dbReference>
<organism evidence="11 12">
    <name type="scientific">Rhizoctonia solani</name>
    <dbReference type="NCBI Taxonomy" id="456999"/>
    <lineage>
        <taxon>Eukaryota</taxon>
        <taxon>Fungi</taxon>
        <taxon>Dikarya</taxon>
        <taxon>Basidiomycota</taxon>
        <taxon>Agaricomycotina</taxon>
        <taxon>Agaricomycetes</taxon>
        <taxon>Cantharellales</taxon>
        <taxon>Ceratobasidiaceae</taxon>
        <taxon>Rhizoctonia</taxon>
    </lineage>
</organism>
<dbReference type="InterPro" id="IPR002403">
    <property type="entry name" value="Cyt_P450_E_grp-IV"/>
</dbReference>
<evidence type="ECO:0000256" key="9">
    <source>
        <dbReference type="PIRSR" id="PIRSR602403-1"/>
    </source>
</evidence>
<dbReference type="InterPro" id="IPR050121">
    <property type="entry name" value="Cytochrome_P450_monoxygenase"/>
</dbReference>
<dbReference type="InterPro" id="IPR017972">
    <property type="entry name" value="Cyt_P450_CS"/>
</dbReference>
<evidence type="ECO:0000256" key="6">
    <source>
        <dbReference type="ARBA" id="ARBA00023002"/>
    </source>
</evidence>
<comment type="similarity">
    <text evidence="3 10">Belongs to the cytochrome P450 family.</text>
</comment>
<evidence type="ECO:0000256" key="2">
    <source>
        <dbReference type="ARBA" id="ARBA00005179"/>
    </source>
</evidence>
<accession>A0A8H3GTX8</accession>
<dbReference type="Proteomes" id="UP000663843">
    <property type="component" value="Unassembled WGS sequence"/>
</dbReference>
<dbReference type="InterPro" id="IPR036396">
    <property type="entry name" value="Cyt_P450_sf"/>
</dbReference>
<evidence type="ECO:0000256" key="3">
    <source>
        <dbReference type="ARBA" id="ARBA00010617"/>
    </source>
</evidence>
<evidence type="ECO:0000256" key="10">
    <source>
        <dbReference type="RuleBase" id="RU000461"/>
    </source>
</evidence>
<dbReference type="GO" id="GO:0004497">
    <property type="term" value="F:monooxygenase activity"/>
    <property type="evidence" value="ECO:0007669"/>
    <property type="project" value="UniProtKB-KW"/>
</dbReference>
<dbReference type="GO" id="GO:0020037">
    <property type="term" value="F:heme binding"/>
    <property type="evidence" value="ECO:0007669"/>
    <property type="project" value="InterPro"/>
</dbReference>
<gene>
    <name evidence="11" type="ORF">RDB_LOCUS101336</name>
</gene>
<dbReference type="GO" id="GO:0016705">
    <property type="term" value="F:oxidoreductase activity, acting on paired donors, with incorporation or reduction of molecular oxygen"/>
    <property type="evidence" value="ECO:0007669"/>
    <property type="project" value="InterPro"/>
</dbReference>
<dbReference type="PANTHER" id="PTHR24305">
    <property type="entry name" value="CYTOCHROME P450"/>
    <property type="match status" value="1"/>
</dbReference>
<evidence type="ECO:0000256" key="8">
    <source>
        <dbReference type="ARBA" id="ARBA00023033"/>
    </source>
</evidence>
<dbReference type="PRINTS" id="PR00465">
    <property type="entry name" value="EP450IV"/>
</dbReference>
<feature type="binding site" description="axial binding residue" evidence="9">
    <location>
        <position position="175"/>
    </location>
    <ligand>
        <name>heme</name>
        <dbReference type="ChEBI" id="CHEBI:30413"/>
    </ligand>
    <ligandPart>
        <name>Fe</name>
        <dbReference type="ChEBI" id="CHEBI:18248"/>
    </ligandPart>
</feature>
<sequence>MIIQREAREGAEAFGKGEMLDELLTYIFAGQDTTAASLAWLVKFLPKDTEIQHRLYDELCSVFGPEMDLDQPLDFNLLDDHERVPILEAVVAETLRCAGVGSLTGRELIQDEIISGRFVPKGTQLMFTTALMSSSRSEWGPDANEWRPTRWLTPDGTFDRSAGPSIPFGLGQRSCFGQRLAVLQIKTFVAAMSRAFFFKPVPLEVDTWRAVELVTRQPKLCYVSLERWDLKQ</sequence>
<dbReference type="AlphaFoldDB" id="A0A8H3GTX8"/>
<keyword evidence="5 9" id="KW-0479">Metal-binding</keyword>
<evidence type="ECO:0000256" key="1">
    <source>
        <dbReference type="ARBA" id="ARBA00001971"/>
    </source>
</evidence>
<evidence type="ECO:0000256" key="4">
    <source>
        <dbReference type="ARBA" id="ARBA00022617"/>
    </source>
</evidence>
<dbReference type="Gene3D" id="1.10.630.10">
    <property type="entry name" value="Cytochrome P450"/>
    <property type="match status" value="1"/>
</dbReference>
<dbReference type="PROSITE" id="PS00086">
    <property type="entry name" value="CYTOCHROME_P450"/>
    <property type="match status" value="1"/>
</dbReference>
<reference evidence="11" key="1">
    <citation type="submission" date="2021-01" db="EMBL/GenBank/DDBJ databases">
        <authorList>
            <person name="Kaushik A."/>
        </authorList>
    </citation>
    <scope>NUCLEOTIDE SEQUENCE</scope>
    <source>
        <strain evidence="11">AG2-2IIIB</strain>
    </source>
</reference>
<comment type="cofactor">
    <cofactor evidence="1 9">
        <name>heme</name>
        <dbReference type="ChEBI" id="CHEBI:30413"/>
    </cofactor>
</comment>
<comment type="caution">
    <text evidence="11">The sequence shown here is derived from an EMBL/GenBank/DDBJ whole genome shotgun (WGS) entry which is preliminary data.</text>
</comment>
<dbReference type="EMBL" id="CAJMWT010003203">
    <property type="protein sequence ID" value="CAE6466135.1"/>
    <property type="molecule type" value="Genomic_DNA"/>
</dbReference>
<dbReference type="PRINTS" id="PR00385">
    <property type="entry name" value="P450"/>
</dbReference>
<keyword evidence="4 9" id="KW-0349">Heme</keyword>
<protein>
    <submittedName>
        <fullName evidence="11">Uncharacterized protein</fullName>
    </submittedName>
</protein>
<dbReference type="Pfam" id="PF00067">
    <property type="entry name" value="p450"/>
    <property type="match status" value="1"/>
</dbReference>
<comment type="pathway">
    <text evidence="2">Secondary metabolite biosynthesis.</text>
</comment>
<name>A0A8H3GTX8_9AGAM</name>
<keyword evidence="8 10" id="KW-0503">Monooxygenase</keyword>
<keyword evidence="6 10" id="KW-0560">Oxidoreductase</keyword>
<evidence type="ECO:0000313" key="12">
    <source>
        <dbReference type="Proteomes" id="UP000663843"/>
    </source>
</evidence>
<dbReference type="GO" id="GO:0005506">
    <property type="term" value="F:iron ion binding"/>
    <property type="evidence" value="ECO:0007669"/>
    <property type="project" value="InterPro"/>
</dbReference>
<evidence type="ECO:0000313" key="11">
    <source>
        <dbReference type="EMBL" id="CAE6466135.1"/>
    </source>
</evidence>
<dbReference type="PANTHER" id="PTHR24305:SF166">
    <property type="entry name" value="CYTOCHROME P450 12A4, MITOCHONDRIAL-RELATED"/>
    <property type="match status" value="1"/>
</dbReference>